<protein>
    <submittedName>
        <fullName evidence="1">Uncharacterized protein</fullName>
    </submittedName>
</protein>
<dbReference type="EMBL" id="VSRR010000304">
    <property type="protein sequence ID" value="MPC13767.1"/>
    <property type="molecule type" value="Genomic_DNA"/>
</dbReference>
<organism evidence="1 2">
    <name type="scientific">Portunus trituberculatus</name>
    <name type="common">Swimming crab</name>
    <name type="synonym">Neptunus trituberculatus</name>
    <dbReference type="NCBI Taxonomy" id="210409"/>
    <lineage>
        <taxon>Eukaryota</taxon>
        <taxon>Metazoa</taxon>
        <taxon>Ecdysozoa</taxon>
        <taxon>Arthropoda</taxon>
        <taxon>Crustacea</taxon>
        <taxon>Multicrustacea</taxon>
        <taxon>Malacostraca</taxon>
        <taxon>Eumalacostraca</taxon>
        <taxon>Eucarida</taxon>
        <taxon>Decapoda</taxon>
        <taxon>Pleocyemata</taxon>
        <taxon>Brachyura</taxon>
        <taxon>Eubrachyura</taxon>
        <taxon>Portunoidea</taxon>
        <taxon>Portunidae</taxon>
        <taxon>Portuninae</taxon>
        <taxon>Portunus</taxon>
    </lineage>
</organism>
<proteinExistence type="predicted"/>
<evidence type="ECO:0000313" key="2">
    <source>
        <dbReference type="Proteomes" id="UP000324222"/>
    </source>
</evidence>
<gene>
    <name evidence="1" type="ORF">E2C01_006511</name>
</gene>
<accession>A0A5B7CV96</accession>
<reference evidence="1 2" key="1">
    <citation type="submission" date="2019-05" db="EMBL/GenBank/DDBJ databases">
        <title>Another draft genome of Portunus trituberculatus and its Hox gene families provides insights of decapod evolution.</title>
        <authorList>
            <person name="Jeong J.-H."/>
            <person name="Song I."/>
            <person name="Kim S."/>
            <person name="Choi T."/>
            <person name="Kim D."/>
            <person name="Ryu S."/>
            <person name="Kim W."/>
        </authorList>
    </citation>
    <scope>NUCLEOTIDE SEQUENCE [LARGE SCALE GENOMIC DNA]</scope>
    <source>
        <tissue evidence="1">Muscle</tissue>
    </source>
</reference>
<dbReference type="AlphaFoldDB" id="A0A5B7CV96"/>
<dbReference type="Proteomes" id="UP000324222">
    <property type="component" value="Unassembled WGS sequence"/>
</dbReference>
<sequence>MSLTEDRDRQTRGHSKKIMKGQCFKNIKKFSFPHRTVDIWNRLNEEIVAAKSVHKFKEKLETGHYEPCSNPVLYN</sequence>
<keyword evidence="2" id="KW-1185">Reference proteome</keyword>
<name>A0A5B7CV96_PORTR</name>
<evidence type="ECO:0000313" key="1">
    <source>
        <dbReference type="EMBL" id="MPC13767.1"/>
    </source>
</evidence>
<comment type="caution">
    <text evidence="1">The sequence shown here is derived from an EMBL/GenBank/DDBJ whole genome shotgun (WGS) entry which is preliminary data.</text>
</comment>